<reference evidence="2" key="1">
    <citation type="submission" date="2018-05" db="EMBL/GenBank/DDBJ databases">
        <title>Complete Genome Sequence of Methylobacterium sp. 17SD2-17.</title>
        <authorList>
            <person name="Srinivasan S."/>
        </authorList>
    </citation>
    <scope>NUCLEOTIDE SEQUENCE [LARGE SCALE GENOMIC DNA]</scope>
    <source>
        <strain evidence="2">17SD2-17</strain>
    </source>
</reference>
<accession>A0A2U8W6Z5</accession>
<dbReference type="EMBL" id="CP029550">
    <property type="protein sequence ID" value="AWN41865.1"/>
    <property type="molecule type" value="Genomic_DNA"/>
</dbReference>
<proteinExistence type="predicted"/>
<dbReference type="RefSeq" id="WP_109891280.1">
    <property type="nucleotide sequence ID" value="NZ_CP029550.1"/>
</dbReference>
<protein>
    <submittedName>
        <fullName evidence="1">Uncharacterized protein</fullName>
    </submittedName>
</protein>
<keyword evidence="2" id="KW-1185">Reference proteome</keyword>
<evidence type="ECO:0000313" key="1">
    <source>
        <dbReference type="EMBL" id="AWN41865.1"/>
    </source>
</evidence>
<organism evidence="1 2">
    <name type="scientific">Methylobacterium durans</name>
    <dbReference type="NCBI Taxonomy" id="2202825"/>
    <lineage>
        <taxon>Bacteria</taxon>
        <taxon>Pseudomonadati</taxon>
        <taxon>Pseudomonadota</taxon>
        <taxon>Alphaproteobacteria</taxon>
        <taxon>Hyphomicrobiales</taxon>
        <taxon>Methylobacteriaceae</taxon>
        <taxon>Methylobacterium</taxon>
    </lineage>
</organism>
<dbReference type="KEGG" id="mets:DK389_16865"/>
<name>A0A2U8W6Z5_9HYPH</name>
<sequence>MFKFDVHEVAPLKRAVTELVVSALSDASRPKAELVAELRQLETRARAFGAGAHIVQVLVSGRRLLGDREDLPAPPERRPA</sequence>
<evidence type="ECO:0000313" key="2">
    <source>
        <dbReference type="Proteomes" id="UP000245926"/>
    </source>
</evidence>
<gene>
    <name evidence="1" type="ORF">DK389_16865</name>
</gene>
<dbReference type="AlphaFoldDB" id="A0A2U8W6Z5"/>
<dbReference type="Proteomes" id="UP000245926">
    <property type="component" value="Chromosome"/>
</dbReference>
<dbReference type="OrthoDB" id="7998962at2"/>